<keyword evidence="4 7" id="KW-1133">Transmembrane helix</keyword>
<proteinExistence type="inferred from homology"/>
<dbReference type="AlphaFoldDB" id="A0A9N9BU04"/>
<evidence type="ECO:0000313" key="10">
    <source>
        <dbReference type="Proteomes" id="UP000789739"/>
    </source>
</evidence>
<evidence type="ECO:0000256" key="2">
    <source>
        <dbReference type="ARBA" id="ARBA00008932"/>
    </source>
</evidence>
<dbReference type="PIRSF" id="PIRSF019693">
    <property type="entry name" value="VAMP-associated"/>
    <property type="match status" value="1"/>
</dbReference>
<evidence type="ECO:0000256" key="7">
    <source>
        <dbReference type="SAM" id="Phobius"/>
    </source>
</evidence>
<dbReference type="GO" id="GO:0005886">
    <property type="term" value="C:plasma membrane"/>
    <property type="evidence" value="ECO:0007669"/>
    <property type="project" value="TreeGrafter"/>
</dbReference>
<dbReference type="OrthoDB" id="264603at2759"/>
<dbReference type="InterPro" id="IPR008962">
    <property type="entry name" value="PapD-like_sf"/>
</dbReference>
<sequence>PFTQHVKEILSVRNPNNLPVAFKVKTTAPKQYCVRPNSGRIDPGESVDVQVILQPMKEDPPPDFKCRDKFLVQSVPITPELETGSLQELWAAVEQNSRTSIKENKIRCVYLQSSNLEVRPISTTSGFTPSAQQLHNGGEERGHVDTGSIAQAQQQVYQQYQPATVTNSTPNLPAHISHNSTHDRNVATPVGGYSNASANVSPYTVEQSIPNNVITSVGNGDDNDVTRLKRHLAEVQAENTKLKTKLETCKADLERMQLRQRKMEMEHDKEKAERNASKVNDGNQSAYNVKMAEKVPVGYYPFEVLVGAAVMAFILGAYLF</sequence>
<dbReference type="Gene3D" id="2.60.40.10">
    <property type="entry name" value="Immunoglobulins"/>
    <property type="match status" value="1"/>
</dbReference>
<protein>
    <submittedName>
        <fullName evidence="9">2485_t:CDS:1</fullName>
    </submittedName>
</protein>
<name>A0A9N9BU04_9GLOM</name>
<dbReference type="PANTHER" id="PTHR10809:SF6">
    <property type="entry name" value="AT11025P-RELATED"/>
    <property type="match status" value="1"/>
</dbReference>
<dbReference type="GO" id="GO:0033149">
    <property type="term" value="F:FFAT motif binding"/>
    <property type="evidence" value="ECO:0007669"/>
    <property type="project" value="TreeGrafter"/>
</dbReference>
<feature type="non-terminal residue" evidence="9">
    <location>
        <position position="1"/>
    </location>
</feature>
<evidence type="ECO:0000256" key="3">
    <source>
        <dbReference type="ARBA" id="ARBA00022692"/>
    </source>
</evidence>
<accession>A0A9N9BU04</accession>
<keyword evidence="10" id="KW-1185">Reference proteome</keyword>
<dbReference type="PANTHER" id="PTHR10809">
    <property type="entry name" value="VESICLE-ASSOCIATED MEMBRANE PROTEIN-ASSOCIATED PROTEIN"/>
    <property type="match status" value="1"/>
</dbReference>
<dbReference type="GO" id="GO:0061817">
    <property type="term" value="P:endoplasmic reticulum-plasma membrane tethering"/>
    <property type="evidence" value="ECO:0007669"/>
    <property type="project" value="TreeGrafter"/>
</dbReference>
<organism evidence="9 10">
    <name type="scientific">Paraglomus brasilianum</name>
    <dbReference type="NCBI Taxonomy" id="144538"/>
    <lineage>
        <taxon>Eukaryota</taxon>
        <taxon>Fungi</taxon>
        <taxon>Fungi incertae sedis</taxon>
        <taxon>Mucoromycota</taxon>
        <taxon>Glomeromycotina</taxon>
        <taxon>Glomeromycetes</taxon>
        <taxon>Paraglomerales</taxon>
        <taxon>Paraglomeraceae</taxon>
        <taxon>Paraglomus</taxon>
    </lineage>
</organism>
<dbReference type="InterPro" id="IPR013783">
    <property type="entry name" value="Ig-like_fold"/>
</dbReference>
<evidence type="ECO:0000259" key="8">
    <source>
        <dbReference type="PROSITE" id="PS50202"/>
    </source>
</evidence>
<evidence type="ECO:0000256" key="5">
    <source>
        <dbReference type="ARBA" id="ARBA00023136"/>
    </source>
</evidence>
<gene>
    <name evidence="9" type="ORF">PBRASI_LOCUS6323</name>
</gene>
<dbReference type="GO" id="GO:0090158">
    <property type="term" value="P:endoplasmic reticulum membrane organization"/>
    <property type="evidence" value="ECO:0007669"/>
    <property type="project" value="TreeGrafter"/>
</dbReference>
<evidence type="ECO:0000256" key="4">
    <source>
        <dbReference type="ARBA" id="ARBA00022989"/>
    </source>
</evidence>
<dbReference type="GO" id="GO:0005789">
    <property type="term" value="C:endoplasmic reticulum membrane"/>
    <property type="evidence" value="ECO:0007669"/>
    <property type="project" value="InterPro"/>
</dbReference>
<dbReference type="Proteomes" id="UP000789739">
    <property type="component" value="Unassembled WGS sequence"/>
</dbReference>
<comment type="subcellular location">
    <subcellularLocation>
        <location evidence="1">Membrane</location>
        <topology evidence="1">Single-pass type IV membrane protein</topology>
    </subcellularLocation>
</comment>
<dbReference type="SUPFAM" id="SSF49354">
    <property type="entry name" value="PapD-like"/>
    <property type="match status" value="1"/>
</dbReference>
<keyword evidence="5 7" id="KW-0472">Membrane</keyword>
<feature type="domain" description="MSP" evidence="8">
    <location>
        <begin position="1"/>
        <end position="111"/>
    </location>
</feature>
<keyword evidence="6" id="KW-0175">Coiled coil</keyword>
<dbReference type="InterPro" id="IPR016763">
    <property type="entry name" value="VAP"/>
</dbReference>
<dbReference type="EMBL" id="CAJVPI010000829">
    <property type="protein sequence ID" value="CAG8575287.1"/>
    <property type="molecule type" value="Genomic_DNA"/>
</dbReference>
<dbReference type="Pfam" id="PF00635">
    <property type="entry name" value="Motile_Sperm"/>
    <property type="match status" value="1"/>
</dbReference>
<comment type="caution">
    <text evidence="9">The sequence shown here is derived from an EMBL/GenBank/DDBJ whole genome shotgun (WGS) entry which is preliminary data.</text>
</comment>
<keyword evidence="3 7" id="KW-0812">Transmembrane</keyword>
<feature type="coiled-coil region" evidence="6">
    <location>
        <begin position="225"/>
        <end position="275"/>
    </location>
</feature>
<feature type="transmembrane region" description="Helical" evidence="7">
    <location>
        <begin position="299"/>
        <end position="319"/>
    </location>
</feature>
<dbReference type="PROSITE" id="PS50202">
    <property type="entry name" value="MSP"/>
    <property type="match status" value="1"/>
</dbReference>
<evidence type="ECO:0000256" key="1">
    <source>
        <dbReference type="ARBA" id="ARBA00004211"/>
    </source>
</evidence>
<evidence type="ECO:0000313" key="9">
    <source>
        <dbReference type="EMBL" id="CAG8575287.1"/>
    </source>
</evidence>
<dbReference type="InterPro" id="IPR000535">
    <property type="entry name" value="MSP_dom"/>
</dbReference>
<evidence type="ECO:0000256" key="6">
    <source>
        <dbReference type="SAM" id="Coils"/>
    </source>
</evidence>
<comment type="similarity">
    <text evidence="2">Belongs to the VAMP-associated protein (VAP) (TC 9.B.17) family.</text>
</comment>
<reference evidence="9" key="1">
    <citation type="submission" date="2021-06" db="EMBL/GenBank/DDBJ databases">
        <authorList>
            <person name="Kallberg Y."/>
            <person name="Tangrot J."/>
            <person name="Rosling A."/>
        </authorList>
    </citation>
    <scope>NUCLEOTIDE SEQUENCE</scope>
    <source>
        <strain evidence="9">BR232B</strain>
    </source>
</reference>